<dbReference type="InParanoid" id="D6TXH1"/>
<protein>
    <submittedName>
        <fullName evidence="2">WD40 repeat, subgroup</fullName>
    </submittedName>
</protein>
<feature type="repeat" description="WD" evidence="1">
    <location>
        <begin position="14"/>
        <end position="55"/>
    </location>
</feature>
<dbReference type="InterPro" id="IPR015943">
    <property type="entry name" value="WD40/YVTN_repeat-like_dom_sf"/>
</dbReference>
<dbReference type="SMART" id="SM00320">
    <property type="entry name" value="WD40"/>
    <property type="match status" value="2"/>
</dbReference>
<dbReference type="eggNOG" id="COG2319">
    <property type="taxonomic scope" value="Bacteria"/>
</dbReference>
<dbReference type="AlphaFoldDB" id="D6TXH1"/>
<dbReference type="Proteomes" id="UP000004508">
    <property type="component" value="Unassembled WGS sequence"/>
</dbReference>
<dbReference type="Gene3D" id="2.130.10.10">
    <property type="entry name" value="YVTN repeat-like/Quinoprotein amine dehydrogenase"/>
    <property type="match status" value="1"/>
</dbReference>
<evidence type="ECO:0000313" key="3">
    <source>
        <dbReference type="Proteomes" id="UP000004508"/>
    </source>
</evidence>
<gene>
    <name evidence="2" type="ORF">Krac_6022</name>
</gene>
<accession>D6TXH1</accession>
<dbReference type="PANTHER" id="PTHR19879:SF1">
    <property type="entry name" value="CANNONBALL-RELATED"/>
    <property type="match status" value="1"/>
</dbReference>
<dbReference type="SUPFAM" id="SSF50978">
    <property type="entry name" value="WD40 repeat-like"/>
    <property type="match status" value="1"/>
</dbReference>
<dbReference type="InterPro" id="IPR036322">
    <property type="entry name" value="WD40_repeat_dom_sf"/>
</dbReference>
<sequence>MTSPSMSREPACRYQGHADGVFAVAWSPDSQYIASASWDLTVQIWTVANASHVLTYSGHADRVIAVTWSPDGKHIASGSWNQTVQPGEW</sequence>
<dbReference type="InterPro" id="IPR001680">
    <property type="entry name" value="WD40_rpt"/>
</dbReference>
<evidence type="ECO:0000313" key="2">
    <source>
        <dbReference type="EMBL" id="EFH84904.1"/>
    </source>
</evidence>
<dbReference type="PROSITE" id="PS50082">
    <property type="entry name" value="WD_REPEATS_2"/>
    <property type="match status" value="2"/>
</dbReference>
<dbReference type="PANTHER" id="PTHR19879">
    <property type="entry name" value="TRANSCRIPTION INITIATION FACTOR TFIID"/>
    <property type="match status" value="1"/>
</dbReference>
<organism evidence="2 3">
    <name type="scientific">Ktedonobacter racemifer DSM 44963</name>
    <dbReference type="NCBI Taxonomy" id="485913"/>
    <lineage>
        <taxon>Bacteria</taxon>
        <taxon>Bacillati</taxon>
        <taxon>Chloroflexota</taxon>
        <taxon>Ktedonobacteria</taxon>
        <taxon>Ktedonobacterales</taxon>
        <taxon>Ktedonobacteraceae</taxon>
        <taxon>Ktedonobacter</taxon>
    </lineage>
</organism>
<comment type="caution">
    <text evidence="2">The sequence shown here is derived from an EMBL/GenBank/DDBJ whole genome shotgun (WGS) entry which is preliminary data.</text>
</comment>
<reference evidence="2 3" key="1">
    <citation type="journal article" date="2011" name="Stand. Genomic Sci.">
        <title>Non-contiguous finished genome sequence and contextual data of the filamentous soil bacterium Ktedonobacter racemifer type strain (SOSP1-21).</title>
        <authorList>
            <person name="Chang Y.J."/>
            <person name="Land M."/>
            <person name="Hauser L."/>
            <person name="Chertkov O."/>
            <person name="Del Rio T.G."/>
            <person name="Nolan M."/>
            <person name="Copeland A."/>
            <person name="Tice H."/>
            <person name="Cheng J.F."/>
            <person name="Lucas S."/>
            <person name="Han C."/>
            <person name="Goodwin L."/>
            <person name="Pitluck S."/>
            <person name="Ivanova N."/>
            <person name="Ovchinikova G."/>
            <person name="Pati A."/>
            <person name="Chen A."/>
            <person name="Palaniappan K."/>
            <person name="Mavromatis K."/>
            <person name="Liolios K."/>
            <person name="Brettin T."/>
            <person name="Fiebig A."/>
            <person name="Rohde M."/>
            <person name="Abt B."/>
            <person name="Goker M."/>
            <person name="Detter J.C."/>
            <person name="Woyke T."/>
            <person name="Bristow J."/>
            <person name="Eisen J.A."/>
            <person name="Markowitz V."/>
            <person name="Hugenholtz P."/>
            <person name="Kyrpides N.C."/>
            <person name="Klenk H.P."/>
            <person name="Lapidus A."/>
        </authorList>
    </citation>
    <scope>NUCLEOTIDE SEQUENCE [LARGE SCALE GENOMIC DNA]</scope>
    <source>
        <strain evidence="3">DSM 44963</strain>
    </source>
</reference>
<proteinExistence type="predicted"/>
<dbReference type="GO" id="GO:0006367">
    <property type="term" value="P:transcription initiation at RNA polymerase II promoter"/>
    <property type="evidence" value="ECO:0007669"/>
    <property type="project" value="TreeGrafter"/>
</dbReference>
<dbReference type="STRING" id="485913.Krac_6022"/>
<dbReference type="OrthoDB" id="166851at2"/>
<name>D6TXH1_KTERA</name>
<keyword evidence="3" id="KW-1185">Reference proteome</keyword>
<dbReference type="Pfam" id="PF00400">
    <property type="entry name" value="WD40"/>
    <property type="match status" value="2"/>
</dbReference>
<evidence type="ECO:0000256" key="1">
    <source>
        <dbReference type="PROSITE-ProRule" id="PRU00221"/>
    </source>
</evidence>
<feature type="repeat" description="WD" evidence="1">
    <location>
        <begin position="56"/>
        <end position="85"/>
    </location>
</feature>
<dbReference type="PROSITE" id="PS50294">
    <property type="entry name" value="WD_REPEATS_REGION"/>
    <property type="match status" value="2"/>
</dbReference>
<keyword evidence="1" id="KW-0853">WD repeat</keyword>
<dbReference type="EMBL" id="ADVG01000003">
    <property type="protein sequence ID" value="EFH84904.1"/>
    <property type="molecule type" value="Genomic_DNA"/>
</dbReference>
<dbReference type="RefSeq" id="WP_007916749.1">
    <property type="nucleotide sequence ID" value="NZ_ADVG01000003.1"/>
</dbReference>